<gene>
    <name evidence="6" type="ORF">GCM10023235_12150</name>
</gene>
<sequence>MSARPLRRSARTTAMCAMLVAAATGLTACGGLTPGGSSAGPAPTGPVSTALPTGSATLTIVSSENAGTTKALAQAFHAKHPNITVDFQYTGPDDYDKSLNLKLSSDQAPDLALLNKLGTTVKANLVRSLDDYAKAYGWDAKYSSTELDQWRASDDGKQLGTGHLWAGPAGFSVVGVFYNKDIAAKLGITPPTTRAEFDAALAKAKAAGELPVQLGNLQGHSSFIVQSIVDATDGAAKTSDWVNGKAGATIKTPGGTAAATTLADWAKKGYLPDGANGTDLPGSVAEFTKGKGLFLFNGSWDAQVIDKAAHGKTGFLTFPGESGKATGIGTSVAYAIPAKAKNPDLAAAFLDFMNTPEAAQIQFDTGFLPVAHADTVKGAEGNVMNEVAKGWAAVNKDNGLVNFFANTDATMGDTLTSQGQQLIGGKIGPEQYLDALQNDWTKGHQ</sequence>
<keyword evidence="3" id="KW-0813">Transport</keyword>
<evidence type="ECO:0000256" key="5">
    <source>
        <dbReference type="SAM" id="SignalP"/>
    </source>
</evidence>
<feature type="chain" id="PRO_5045714603" evidence="5">
    <location>
        <begin position="29"/>
        <end position="445"/>
    </location>
</feature>
<keyword evidence="4 5" id="KW-0732">Signal</keyword>
<evidence type="ECO:0000256" key="3">
    <source>
        <dbReference type="ARBA" id="ARBA00022448"/>
    </source>
</evidence>
<dbReference type="Gene3D" id="3.40.190.10">
    <property type="entry name" value="Periplasmic binding protein-like II"/>
    <property type="match status" value="2"/>
</dbReference>
<dbReference type="SUPFAM" id="SSF53850">
    <property type="entry name" value="Periplasmic binding protein-like II"/>
    <property type="match status" value="1"/>
</dbReference>
<organism evidence="6 7">
    <name type="scientific">Kitasatospora terrestris</name>
    <dbReference type="NCBI Taxonomy" id="258051"/>
    <lineage>
        <taxon>Bacteria</taxon>
        <taxon>Bacillati</taxon>
        <taxon>Actinomycetota</taxon>
        <taxon>Actinomycetes</taxon>
        <taxon>Kitasatosporales</taxon>
        <taxon>Streptomycetaceae</taxon>
        <taxon>Kitasatospora</taxon>
    </lineage>
</organism>
<proteinExistence type="inferred from homology"/>
<evidence type="ECO:0000313" key="7">
    <source>
        <dbReference type="Proteomes" id="UP001501752"/>
    </source>
</evidence>
<dbReference type="EMBL" id="BAABIS010000001">
    <property type="protein sequence ID" value="GAA4838485.1"/>
    <property type="molecule type" value="Genomic_DNA"/>
</dbReference>
<reference evidence="7" key="1">
    <citation type="journal article" date="2019" name="Int. J. Syst. Evol. Microbiol.">
        <title>The Global Catalogue of Microorganisms (GCM) 10K type strain sequencing project: providing services to taxonomists for standard genome sequencing and annotation.</title>
        <authorList>
            <consortium name="The Broad Institute Genomics Platform"/>
            <consortium name="The Broad Institute Genome Sequencing Center for Infectious Disease"/>
            <person name="Wu L."/>
            <person name="Ma J."/>
        </authorList>
    </citation>
    <scope>NUCLEOTIDE SEQUENCE [LARGE SCALE GENOMIC DNA]</scope>
    <source>
        <strain evidence="7">JCM 13006</strain>
    </source>
</reference>
<keyword evidence="7" id="KW-1185">Reference proteome</keyword>
<dbReference type="InterPro" id="IPR050490">
    <property type="entry name" value="Bact_solute-bd_prot1"/>
</dbReference>
<name>A0ABP9DBB1_9ACTN</name>
<feature type="signal peptide" evidence="5">
    <location>
        <begin position="1"/>
        <end position="28"/>
    </location>
</feature>
<evidence type="ECO:0000256" key="4">
    <source>
        <dbReference type="ARBA" id="ARBA00022729"/>
    </source>
</evidence>
<dbReference type="Proteomes" id="UP001501752">
    <property type="component" value="Unassembled WGS sequence"/>
</dbReference>
<dbReference type="PROSITE" id="PS51257">
    <property type="entry name" value="PROKAR_LIPOPROTEIN"/>
    <property type="match status" value="1"/>
</dbReference>
<comment type="similarity">
    <text evidence="2">Belongs to the bacterial solute-binding protein 1 family.</text>
</comment>
<comment type="caution">
    <text evidence="6">The sequence shown here is derived from an EMBL/GenBank/DDBJ whole genome shotgun (WGS) entry which is preliminary data.</text>
</comment>
<dbReference type="InterPro" id="IPR006059">
    <property type="entry name" value="SBP"/>
</dbReference>
<dbReference type="PANTHER" id="PTHR43649">
    <property type="entry name" value="ARABINOSE-BINDING PROTEIN-RELATED"/>
    <property type="match status" value="1"/>
</dbReference>
<comment type="subcellular location">
    <subcellularLocation>
        <location evidence="1">Cell envelope</location>
    </subcellularLocation>
</comment>
<dbReference type="PANTHER" id="PTHR43649:SF31">
    <property type="entry name" value="SN-GLYCEROL-3-PHOSPHATE-BINDING PERIPLASMIC PROTEIN UGPB"/>
    <property type="match status" value="1"/>
</dbReference>
<accession>A0ABP9DBB1</accession>
<evidence type="ECO:0000256" key="2">
    <source>
        <dbReference type="ARBA" id="ARBA00008520"/>
    </source>
</evidence>
<dbReference type="RefSeq" id="WP_345695714.1">
    <property type="nucleotide sequence ID" value="NZ_BAABIS010000001.1"/>
</dbReference>
<dbReference type="Pfam" id="PF01547">
    <property type="entry name" value="SBP_bac_1"/>
    <property type="match status" value="1"/>
</dbReference>
<evidence type="ECO:0000256" key="1">
    <source>
        <dbReference type="ARBA" id="ARBA00004196"/>
    </source>
</evidence>
<protein>
    <submittedName>
        <fullName evidence="6">Extracellular solute-binding protein</fullName>
    </submittedName>
</protein>
<evidence type="ECO:0000313" key="6">
    <source>
        <dbReference type="EMBL" id="GAA4838485.1"/>
    </source>
</evidence>